<accession>A0AAX2AKS5</accession>
<dbReference type="RefSeq" id="WP_114841878.1">
    <property type="nucleotide sequence ID" value="NZ_CP031219.1"/>
</dbReference>
<comment type="caution">
    <text evidence="1">The sequence shown here is derived from an EMBL/GenBank/DDBJ whole genome shotgun (WGS) entry which is preliminary data.</text>
</comment>
<organism evidence="1 2">
    <name type="scientific">Malaciobacter mytili LMG 24559</name>
    <dbReference type="NCBI Taxonomy" id="1032238"/>
    <lineage>
        <taxon>Bacteria</taxon>
        <taxon>Pseudomonadati</taxon>
        <taxon>Campylobacterota</taxon>
        <taxon>Epsilonproteobacteria</taxon>
        <taxon>Campylobacterales</taxon>
        <taxon>Arcobacteraceae</taxon>
        <taxon>Malaciobacter</taxon>
    </lineage>
</organism>
<reference evidence="1 2" key="1">
    <citation type="submission" date="2017-09" db="EMBL/GenBank/DDBJ databases">
        <title>Genomics of the genus Arcobacter.</title>
        <authorList>
            <person name="Perez-Cataluna A."/>
            <person name="Figueras M.J."/>
            <person name="Salas-Masso N."/>
        </authorList>
    </citation>
    <scope>NUCLEOTIDE SEQUENCE [LARGE SCALE GENOMIC DNA]</scope>
    <source>
        <strain evidence="1 2">CECT 7386</strain>
    </source>
</reference>
<evidence type="ECO:0000313" key="2">
    <source>
        <dbReference type="Proteomes" id="UP000290092"/>
    </source>
</evidence>
<dbReference type="AlphaFoldDB" id="A0AAX2AKS5"/>
<dbReference type="EMBL" id="NXID01000004">
    <property type="protein sequence ID" value="RXK16708.1"/>
    <property type="molecule type" value="Genomic_DNA"/>
</dbReference>
<protein>
    <submittedName>
        <fullName evidence="1">Uncharacterized protein</fullName>
    </submittedName>
</protein>
<keyword evidence="2" id="KW-1185">Reference proteome</keyword>
<dbReference type="KEGG" id="amyt:AMYT_1443"/>
<gene>
    <name evidence="1" type="ORF">CP985_01850</name>
</gene>
<evidence type="ECO:0000313" key="1">
    <source>
        <dbReference type="EMBL" id="RXK16708.1"/>
    </source>
</evidence>
<proteinExistence type="predicted"/>
<sequence length="68" mass="7974">MNKTLKEHIVSQLSKTLVVSIYSTDSEIKETIQKTINYIKAIPEEDKEEIINLTLSYIKRKVEKKLYC</sequence>
<dbReference type="Proteomes" id="UP000290092">
    <property type="component" value="Unassembled WGS sequence"/>
</dbReference>
<name>A0AAX2AKS5_9BACT</name>